<dbReference type="GO" id="GO:0005634">
    <property type="term" value="C:nucleus"/>
    <property type="evidence" value="ECO:0007669"/>
    <property type="project" value="UniProtKB-SubCell"/>
</dbReference>
<dbReference type="PANTHER" id="PTHR15607:SF18">
    <property type="entry name" value="SYNAPTONEMAL COMPLEX PROTEIN 2-LIKE ISOFORM X1"/>
    <property type="match status" value="1"/>
</dbReference>
<keyword evidence="10" id="KW-1185">Reference proteome</keyword>
<feature type="region of interest" description="Disordered" evidence="6">
    <location>
        <begin position="602"/>
        <end position="741"/>
    </location>
</feature>
<accession>A0AAN8B480</accession>
<feature type="domain" description="Synaptonemal complex protein 2 armadillo-repeat-like" evidence="7">
    <location>
        <begin position="176"/>
        <end position="311"/>
    </location>
</feature>
<evidence type="ECO:0000256" key="2">
    <source>
        <dbReference type="ARBA" id="ARBA00004286"/>
    </source>
</evidence>
<evidence type="ECO:0000259" key="7">
    <source>
        <dbReference type="Pfam" id="PF18581"/>
    </source>
</evidence>
<feature type="compositionally biased region" description="Basic and acidic residues" evidence="6">
    <location>
        <begin position="628"/>
        <end position="639"/>
    </location>
</feature>
<evidence type="ECO:0000256" key="4">
    <source>
        <dbReference type="ARBA" id="ARBA00022454"/>
    </source>
</evidence>
<reference evidence="9 10" key="1">
    <citation type="journal article" date="2023" name="Mol. Biol. Evol.">
        <title>Genomics of Secondarily Temperate Adaptation in the Only Non-Antarctic Icefish.</title>
        <authorList>
            <person name="Rivera-Colon A.G."/>
            <person name="Rayamajhi N."/>
            <person name="Minhas B.F."/>
            <person name="Madrigal G."/>
            <person name="Bilyk K.T."/>
            <person name="Yoon V."/>
            <person name="Hune M."/>
            <person name="Gregory S."/>
            <person name="Cheng C.H.C."/>
            <person name="Catchen J.M."/>
        </authorList>
    </citation>
    <scope>NUCLEOTIDE SEQUENCE [LARGE SCALE GENOMIC DNA]</scope>
    <source>
        <strain evidence="9">JC2023a</strain>
    </source>
</reference>
<evidence type="ECO:0000256" key="1">
    <source>
        <dbReference type="ARBA" id="ARBA00004123"/>
    </source>
</evidence>
<organism evidence="9 10">
    <name type="scientific">Champsocephalus esox</name>
    <name type="common">pike icefish</name>
    <dbReference type="NCBI Taxonomy" id="159716"/>
    <lineage>
        <taxon>Eukaryota</taxon>
        <taxon>Metazoa</taxon>
        <taxon>Chordata</taxon>
        <taxon>Craniata</taxon>
        <taxon>Vertebrata</taxon>
        <taxon>Euteleostomi</taxon>
        <taxon>Actinopterygii</taxon>
        <taxon>Neopterygii</taxon>
        <taxon>Teleostei</taxon>
        <taxon>Neoteleostei</taxon>
        <taxon>Acanthomorphata</taxon>
        <taxon>Eupercaria</taxon>
        <taxon>Perciformes</taxon>
        <taxon>Notothenioidei</taxon>
        <taxon>Channichthyidae</taxon>
        <taxon>Champsocephalus</taxon>
    </lineage>
</organism>
<evidence type="ECO:0000256" key="5">
    <source>
        <dbReference type="ARBA" id="ARBA00023242"/>
    </source>
</evidence>
<dbReference type="Proteomes" id="UP001335648">
    <property type="component" value="Unassembled WGS sequence"/>
</dbReference>
<evidence type="ECO:0000256" key="6">
    <source>
        <dbReference type="SAM" id="MobiDB-lite"/>
    </source>
</evidence>
<keyword evidence="4" id="KW-0158">Chromosome</keyword>
<comment type="caution">
    <text evidence="9">The sequence shown here is derived from an EMBL/GenBank/DDBJ whole genome shotgun (WGS) entry which is preliminary data.</text>
</comment>
<feature type="domain" description="Synaptonemal complex protein 2 Spt16M-like" evidence="8">
    <location>
        <begin position="402"/>
        <end position="514"/>
    </location>
</feature>
<dbReference type="InterPro" id="IPR040560">
    <property type="entry name" value="SYCP2_SLD"/>
</dbReference>
<dbReference type="PANTHER" id="PTHR15607">
    <property type="entry name" value="SYNAPTONEMAL COMPLEX PROTEIN-RELATED"/>
    <property type="match status" value="1"/>
</dbReference>
<evidence type="ECO:0000259" key="8">
    <source>
        <dbReference type="Pfam" id="PF18584"/>
    </source>
</evidence>
<gene>
    <name evidence="9" type="ORF">CesoFtcFv8_025161</name>
</gene>
<proteinExistence type="inferred from homology"/>
<evidence type="ECO:0000313" key="9">
    <source>
        <dbReference type="EMBL" id="KAK5877679.1"/>
    </source>
</evidence>
<dbReference type="EMBL" id="JAULUE010002066">
    <property type="protein sequence ID" value="KAK5877679.1"/>
    <property type="molecule type" value="Genomic_DNA"/>
</dbReference>
<evidence type="ECO:0000256" key="3">
    <source>
        <dbReference type="ARBA" id="ARBA00007960"/>
    </source>
</evidence>
<name>A0AAN8B480_9TELE</name>
<dbReference type="InterPro" id="IPR024835">
    <property type="entry name" value="SYCP2-like"/>
</dbReference>
<evidence type="ECO:0008006" key="11">
    <source>
        <dbReference type="Google" id="ProtNLM"/>
    </source>
</evidence>
<dbReference type="AlphaFoldDB" id="A0AAN8B480"/>
<dbReference type="GO" id="GO:0005694">
    <property type="term" value="C:chromosome"/>
    <property type="evidence" value="ECO:0007669"/>
    <property type="project" value="UniProtKB-SubCell"/>
</dbReference>
<comment type="subcellular location">
    <subcellularLocation>
        <location evidence="2">Chromosome</location>
    </subcellularLocation>
    <subcellularLocation>
        <location evidence="1">Nucleus</location>
    </subcellularLocation>
</comment>
<protein>
    <recommendedName>
        <fullName evidence="11">Synaptonemal complex protein 2-like</fullName>
    </recommendedName>
</protein>
<comment type="similarity">
    <text evidence="3">Belongs to the SYCP2 family.</text>
</comment>
<feature type="compositionally biased region" description="Acidic residues" evidence="6">
    <location>
        <begin position="640"/>
        <end position="716"/>
    </location>
</feature>
<dbReference type="InterPro" id="IPR041322">
    <property type="entry name" value="SYCP2_ARLD"/>
</dbReference>
<dbReference type="Pfam" id="PF18584">
    <property type="entry name" value="SYCP2_SLD"/>
    <property type="match status" value="1"/>
</dbReference>
<dbReference type="Pfam" id="PF18581">
    <property type="entry name" value="SYCP2_ARLD"/>
    <property type="match status" value="1"/>
</dbReference>
<evidence type="ECO:0000313" key="10">
    <source>
        <dbReference type="Proteomes" id="UP001335648"/>
    </source>
</evidence>
<sequence>MSSSCARDYARSRHDRRHDELWEQQQLTCPAAPPAAGQVSCCCSQVSLWLCPAAPPAAGQVSCCCSQVSLWLCPAAPPAAGQVSCCCSQVSLWLCPAAPPAAGQVSCCCSQVSLWLCPAAPPAAGQVSCCCSQVSLWLCPAAPPAAGQVSCCCSQVSLWLCPAAPPAGGQGDLSSFSLTSLHQLVTTDLCESRVSRVSVVLKSLDVLSENRNDLQTLLSLGLTAKVVQWFEALLGLLTSDPPRTPPPTLLSITEQFYDFFQLLGQSLPVIQLSVVLLQLAGFSLDTGIIFHLRLEGIRTLNSILESLSREQRRQVQNQNQNHMLSQLAAAVLTVGDYELQVSLSEALCRLTPMKERRLRANQWFPNRDISSSFCDIRDRDFEVDCRSFLNFVNSNHGDQRRVYTFPCRQAFLDSTELFPPKDDKLDEFWIDFNVGSECVSFFIDEPQGFLWGSFHLQQEEVDLYSLKECSGAEAVLSVRLKFPIMHRDSPGQVVQLRFDSEHLSKLQEAMGRVFMKVKCSSDGTVQVSPPADEHNGRSYRRKKAKSKLKVLPMSFPSKLLFDQIVHSSPTLSSGLPEGAELQTSPVQKDMFGGDLSFIPKEGFGSGRKRSALDSGYLSDQTEGPLGKTRREEPEAKGEEPVSEGDGVEGEEPVSEGDGVEGEEPVSEGDGVEGEEPVSEGDGVEGEAPEWEEPEPEGEAPEWEGPEPEGEEPEGEEPNSLQTESLPEWAGPVGGAEPGSHMMSDITAAFNTFNSQLDHHFTGCWKNVETEILQSLTKCQQHVSSLLTAVHQHR</sequence>
<keyword evidence="5" id="KW-0539">Nucleus</keyword>